<evidence type="ECO:0000313" key="3">
    <source>
        <dbReference type="Proteomes" id="UP000830375"/>
    </source>
</evidence>
<gene>
    <name evidence="2" type="ORF">H4Q32_020535</name>
</gene>
<dbReference type="Pfam" id="PF00078">
    <property type="entry name" value="RVT_1"/>
    <property type="match status" value="1"/>
</dbReference>
<organism evidence="2 3">
    <name type="scientific">Labeo rohita</name>
    <name type="common">Indian major carp</name>
    <name type="synonym">Cyprinus rohita</name>
    <dbReference type="NCBI Taxonomy" id="84645"/>
    <lineage>
        <taxon>Eukaryota</taxon>
        <taxon>Metazoa</taxon>
        <taxon>Chordata</taxon>
        <taxon>Craniata</taxon>
        <taxon>Vertebrata</taxon>
        <taxon>Euteleostomi</taxon>
        <taxon>Actinopterygii</taxon>
        <taxon>Neopterygii</taxon>
        <taxon>Teleostei</taxon>
        <taxon>Ostariophysi</taxon>
        <taxon>Cypriniformes</taxon>
        <taxon>Cyprinidae</taxon>
        <taxon>Labeoninae</taxon>
        <taxon>Labeonini</taxon>
        <taxon>Labeo</taxon>
    </lineage>
</organism>
<feature type="domain" description="Reverse transcriptase" evidence="1">
    <location>
        <begin position="1"/>
        <end position="141"/>
    </location>
</feature>
<sequence length="141" mass="15893">MKSFERQVMAYLKFAFRVKRSVDDAVNMALQYILQHLSKPGNCTRILFVDLSSALNSMVPNLLSDKLPTLMCQWIINFLTGRQQLVRLGKLKSRTLTISTGAPQGCVLSPLLFSLYTRGAQPCSWRLTFLQSSAPTLIKHT</sequence>
<comment type="caution">
    <text evidence="2">The sequence shown here is derived from an EMBL/GenBank/DDBJ whole genome shotgun (WGS) entry which is preliminary data.</text>
</comment>
<dbReference type="EMBL" id="JACTAM010000024">
    <property type="protein sequence ID" value="KAI2649292.1"/>
    <property type="molecule type" value="Genomic_DNA"/>
</dbReference>
<keyword evidence="2" id="KW-0695">RNA-directed DNA polymerase</keyword>
<keyword evidence="2" id="KW-0548">Nucleotidyltransferase</keyword>
<proteinExistence type="predicted"/>
<evidence type="ECO:0000259" key="1">
    <source>
        <dbReference type="PROSITE" id="PS50878"/>
    </source>
</evidence>
<name>A0ABQ8LF13_LABRO</name>
<dbReference type="GO" id="GO:0003964">
    <property type="term" value="F:RNA-directed DNA polymerase activity"/>
    <property type="evidence" value="ECO:0007669"/>
    <property type="project" value="UniProtKB-KW"/>
</dbReference>
<keyword evidence="3" id="KW-1185">Reference proteome</keyword>
<protein>
    <submittedName>
        <fullName evidence="2">RNA-directed DNA polymerase from transposon BS</fullName>
    </submittedName>
</protein>
<reference evidence="2 3" key="1">
    <citation type="submission" date="2022-01" db="EMBL/GenBank/DDBJ databases">
        <title>A high-quality chromosome-level genome assembly of rohu carp, Labeo rohita.</title>
        <authorList>
            <person name="Arick M.A. II"/>
            <person name="Hsu C.-Y."/>
            <person name="Magbanua Z."/>
            <person name="Pechanova O."/>
            <person name="Grover C."/>
            <person name="Miller E."/>
            <person name="Thrash A."/>
            <person name="Ezzel L."/>
            <person name="Alam S."/>
            <person name="Benzie J."/>
            <person name="Hamilton M."/>
            <person name="Karsi A."/>
            <person name="Lawrence M.L."/>
            <person name="Peterson D.G."/>
        </authorList>
    </citation>
    <scope>NUCLEOTIDE SEQUENCE [LARGE SCALE GENOMIC DNA]</scope>
    <source>
        <strain evidence="3">BAU-BD-2019</strain>
        <tissue evidence="2">Blood</tissue>
    </source>
</reference>
<evidence type="ECO:0000313" key="2">
    <source>
        <dbReference type="EMBL" id="KAI2649292.1"/>
    </source>
</evidence>
<dbReference type="InterPro" id="IPR000477">
    <property type="entry name" value="RT_dom"/>
</dbReference>
<dbReference type="Proteomes" id="UP000830375">
    <property type="component" value="Unassembled WGS sequence"/>
</dbReference>
<dbReference type="PROSITE" id="PS50878">
    <property type="entry name" value="RT_POL"/>
    <property type="match status" value="1"/>
</dbReference>
<keyword evidence="2" id="KW-0808">Transferase</keyword>
<accession>A0ABQ8LF13</accession>